<evidence type="ECO:0000313" key="7">
    <source>
        <dbReference type="Proteomes" id="UP001175271"/>
    </source>
</evidence>
<evidence type="ECO:0000256" key="1">
    <source>
        <dbReference type="ARBA" id="ARBA00022617"/>
    </source>
</evidence>
<dbReference type="PANTHER" id="PTHR46458:SF16">
    <property type="entry name" value="GLOBIN DOMAIN-CONTAINING PROTEIN-RELATED"/>
    <property type="match status" value="1"/>
</dbReference>
<evidence type="ECO:0000256" key="2">
    <source>
        <dbReference type="ARBA" id="ARBA00022723"/>
    </source>
</evidence>
<dbReference type="GO" id="GO:0020037">
    <property type="term" value="F:heme binding"/>
    <property type="evidence" value="ECO:0007669"/>
    <property type="project" value="InterPro"/>
</dbReference>
<dbReference type="CDD" id="cd01040">
    <property type="entry name" value="Mb-like"/>
    <property type="match status" value="1"/>
</dbReference>
<keyword evidence="3" id="KW-0408">Iron</keyword>
<gene>
    <name evidence="6" type="ORF">QR680_005446</name>
</gene>
<keyword evidence="1" id="KW-0349">Heme</keyword>
<dbReference type="AlphaFoldDB" id="A0AA39HS28"/>
<feature type="region of interest" description="Disordered" evidence="4">
    <location>
        <begin position="365"/>
        <end position="389"/>
    </location>
</feature>
<evidence type="ECO:0000256" key="3">
    <source>
        <dbReference type="ARBA" id="ARBA00023004"/>
    </source>
</evidence>
<dbReference type="InterPro" id="IPR000971">
    <property type="entry name" value="Globin"/>
</dbReference>
<feature type="domain" description="Globin" evidence="5">
    <location>
        <begin position="211"/>
        <end position="364"/>
    </location>
</feature>
<dbReference type="InterPro" id="IPR012292">
    <property type="entry name" value="Globin/Proto"/>
</dbReference>
<dbReference type="GO" id="GO:0046872">
    <property type="term" value="F:metal ion binding"/>
    <property type="evidence" value="ECO:0007669"/>
    <property type="project" value="UniProtKB-KW"/>
</dbReference>
<dbReference type="Gene3D" id="1.10.490.10">
    <property type="entry name" value="Globins"/>
    <property type="match status" value="1"/>
</dbReference>
<keyword evidence="7" id="KW-1185">Reference proteome</keyword>
<dbReference type="SUPFAM" id="SSF46458">
    <property type="entry name" value="Globin-like"/>
    <property type="match status" value="1"/>
</dbReference>
<feature type="region of interest" description="Disordered" evidence="4">
    <location>
        <begin position="145"/>
        <end position="181"/>
    </location>
</feature>
<accession>A0AA39HS28</accession>
<dbReference type="PROSITE" id="PS01033">
    <property type="entry name" value="GLOBIN"/>
    <property type="match status" value="1"/>
</dbReference>
<organism evidence="6 7">
    <name type="scientific">Steinernema hermaphroditum</name>
    <dbReference type="NCBI Taxonomy" id="289476"/>
    <lineage>
        <taxon>Eukaryota</taxon>
        <taxon>Metazoa</taxon>
        <taxon>Ecdysozoa</taxon>
        <taxon>Nematoda</taxon>
        <taxon>Chromadorea</taxon>
        <taxon>Rhabditida</taxon>
        <taxon>Tylenchina</taxon>
        <taxon>Panagrolaimomorpha</taxon>
        <taxon>Strongyloidoidea</taxon>
        <taxon>Steinernematidae</taxon>
        <taxon>Steinernema</taxon>
    </lineage>
</organism>
<reference evidence="6" key="1">
    <citation type="submission" date="2023-06" db="EMBL/GenBank/DDBJ databases">
        <title>Genomic analysis of the entomopathogenic nematode Steinernema hermaphroditum.</title>
        <authorList>
            <person name="Schwarz E.M."/>
            <person name="Heppert J.K."/>
            <person name="Baniya A."/>
            <person name="Schwartz H.T."/>
            <person name="Tan C.-H."/>
            <person name="Antoshechkin I."/>
            <person name="Sternberg P.W."/>
            <person name="Goodrich-Blair H."/>
            <person name="Dillman A.R."/>
        </authorList>
    </citation>
    <scope>NUCLEOTIDE SEQUENCE</scope>
    <source>
        <strain evidence="6">PS9179</strain>
        <tissue evidence="6">Whole animal</tissue>
    </source>
</reference>
<feature type="compositionally biased region" description="Low complexity" evidence="4">
    <location>
        <begin position="369"/>
        <end position="389"/>
    </location>
</feature>
<sequence>MLTEKSGDTVTIRRFFSQKLRGTSAKKVYLDIPNGAPRLNQRKPLEFLRGFLGQENSSSAYIRKPSKLFEGAPPIDLPQIRVTSERRTSICSNLRFSRTFSSDSIDSLEKLCRKDLRRRRIMMEPEERPQNIPMEMLLLSPTSSTYPSLRCVGRSRTDPENDTDTLSRSPGASGESPKLKAQLDVRLKRSSPDLSVDASGAKPRTLSEVIGLSAYQQKLLLQCWPNIYSTGLNANFASNIYQNLCNRNAKAKQLMQKADGVAVFCQSDIDCTTLHAKLTLELVDTVIRSLDKSPQNLLNYLQEIGLCHKALKREGMTLSIWDDLGDAILDGVRRHDAVRKHKELRRAWLGVIAFLTDNLKQGQSSFRASPSMSMDIPDSSTSSTTSQQP</sequence>
<name>A0AA39HS28_9BILA</name>
<evidence type="ECO:0000256" key="4">
    <source>
        <dbReference type="SAM" id="MobiDB-lite"/>
    </source>
</evidence>
<dbReference type="InterPro" id="IPR009050">
    <property type="entry name" value="Globin-like_sf"/>
</dbReference>
<dbReference type="Proteomes" id="UP001175271">
    <property type="component" value="Unassembled WGS sequence"/>
</dbReference>
<protein>
    <recommendedName>
        <fullName evidence="5">Globin domain-containing protein</fullName>
    </recommendedName>
</protein>
<dbReference type="GO" id="GO:0019825">
    <property type="term" value="F:oxygen binding"/>
    <property type="evidence" value="ECO:0007669"/>
    <property type="project" value="InterPro"/>
</dbReference>
<comment type="caution">
    <text evidence="6">The sequence shown here is derived from an EMBL/GenBank/DDBJ whole genome shotgun (WGS) entry which is preliminary data.</text>
</comment>
<dbReference type="InterPro" id="IPR050532">
    <property type="entry name" value="Globin-like_OT"/>
</dbReference>
<dbReference type="InterPro" id="IPR044399">
    <property type="entry name" value="Mb-like_M"/>
</dbReference>
<dbReference type="PANTHER" id="PTHR46458">
    <property type="entry name" value="BLR2807 PROTEIN"/>
    <property type="match status" value="1"/>
</dbReference>
<keyword evidence="2" id="KW-0479">Metal-binding</keyword>
<proteinExistence type="predicted"/>
<dbReference type="EMBL" id="JAUCMV010000003">
    <property type="protein sequence ID" value="KAK0411037.1"/>
    <property type="molecule type" value="Genomic_DNA"/>
</dbReference>
<evidence type="ECO:0000259" key="5">
    <source>
        <dbReference type="PROSITE" id="PS01033"/>
    </source>
</evidence>
<evidence type="ECO:0000313" key="6">
    <source>
        <dbReference type="EMBL" id="KAK0411037.1"/>
    </source>
</evidence>